<evidence type="ECO:0000256" key="1">
    <source>
        <dbReference type="SAM" id="Coils"/>
    </source>
</evidence>
<dbReference type="InterPro" id="IPR040349">
    <property type="entry name" value="Csm1/Pcs1"/>
</dbReference>
<proteinExistence type="predicted"/>
<comment type="caution">
    <text evidence="4">The sequence shown here is derived from an EMBL/GenBank/DDBJ whole genome shotgun (WGS) entry which is preliminary data.</text>
</comment>
<keyword evidence="1" id="KW-0175">Coiled coil</keyword>
<dbReference type="PANTHER" id="PTHR28006">
    <property type="entry name" value="MONOPOLIN COMPLEX SUBUNIT CSM1"/>
    <property type="match status" value="1"/>
</dbReference>
<organism evidence="4 5">
    <name type="scientific">Taphrina deformans (strain PYCC 5710 / ATCC 11124 / CBS 356.35 / IMI 108563 / JCM 9778 / NBRC 8474)</name>
    <name type="common">Peach leaf curl fungus</name>
    <name type="synonym">Lalaria deformans</name>
    <dbReference type="NCBI Taxonomy" id="1097556"/>
    <lineage>
        <taxon>Eukaryota</taxon>
        <taxon>Fungi</taxon>
        <taxon>Dikarya</taxon>
        <taxon>Ascomycota</taxon>
        <taxon>Taphrinomycotina</taxon>
        <taxon>Taphrinomycetes</taxon>
        <taxon>Taphrinales</taxon>
        <taxon>Taphrinaceae</taxon>
        <taxon>Taphrina</taxon>
    </lineage>
</organism>
<reference evidence="4 5" key="1">
    <citation type="journal article" date="2013" name="MBio">
        <title>Genome sequencing of the plant pathogen Taphrina deformans, the causal agent of peach leaf curl.</title>
        <authorList>
            <person name="Cisse O.H."/>
            <person name="Almeida J.M.G.C.F."/>
            <person name="Fonseca A."/>
            <person name="Kumar A.A."/>
            <person name="Salojaervi J."/>
            <person name="Overmyer K."/>
            <person name="Hauser P.M."/>
            <person name="Pagni M."/>
        </authorList>
    </citation>
    <scope>NUCLEOTIDE SEQUENCE [LARGE SCALE GENOMIC DNA]</scope>
    <source>
        <strain evidence="5">PYCC 5710 / ATCC 11124 / CBS 356.35 / IMI 108563 / JCM 9778 / NBRC 8474</strain>
    </source>
</reference>
<dbReference type="GO" id="GO:1990644">
    <property type="term" value="F:microtubule site clamp"/>
    <property type="evidence" value="ECO:0007669"/>
    <property type="project" value="TreeGrafter"/>
</dbReference>
<dbReference type="Proteomes" id="UP000013776">
    <property type="component" value="Unassembled WGS sequence"/>
</dbReference>
<dbReference type="OrthoDB" id="2431049at2759"/>
<dbReference type="STRING" id="1097556.R4X7B9"/>
<dbReference type="GO" id="GO:0045144">
    <property type="term" value="P:meiotic sister chromatid segregation"/>
    <property type="evidence" value="ECO:0007669"/>
    <property type="project" value="TreeGrafter"/>
</dbReference>
<dbReference type="InterPro" id="IPR020981">
    <property type="entry name" value="Csm1/Pcs1_C"/>
</dbReference>
<dbReference type="AlphaFoldDB" id="R4X7B9"/>
<dbReference type="InterPro" id="IPR038608">
    <property type="entry name" value="Csm1/Pcs1_C_sf"/>
</dbReference>
<dbReference type="PANTHER" id="PTHR28006:SF1">
    <property type="entry name" value="MONOPOLIN COMPLEX SUBUNIT CSM1"/>
    <property type="match status" value="1"/>
</dbReference>
<feature type="compositionally biased region" description="Acidic residues" evidence="2">
    <location>
        <begin position="12"/>
        <end position="22"/>
    </location>
</feature>
<feature type="region of interest" description="Disordered" evidence="2">
    <location>
        <begin position="1"/>
        <end position="23"/>
    </location>
</feature>
<dbReference type="VEuPathDB" id="FungiDB:TAPDE_000638"/>
<dbReference type="Gene3D" id="3.90.1150.80">
    <property type="match status" value="1"/>
</dbReference>
<gene>
    <name evidence="4" type="ORF">TAPDE_000638</name>
</gene>
<evidence type="ECO:0000313" key="4">
    <source>
        <dbReference type="EMBL" id="CCG80973.1"/>
    </source>
</evidence>
<dbReference type="eggNOG" id="ENOG502R6WM">
    <property type="taxonomic scope" value="Eukaryota"/>
</dbReference>
<dbReference type="GO" id="GO:0034506">
    <property type="term" value="C:chromosome, centromeric core domain"/>
    <property type="evidence" value="ECO:0007669"/>
    <property type="project" value="TreeGrafter"/>
</dbReference>
<dbReference type="GO" id="GO:0051315">
    <property type="term" value="P:attachment of mitotic spindle microtubules to kinetochore"/>
    <property type="evidence" value="ECO:0007669"/>
    <property type="project" value="TreeGrafter"/>
</dbReference>
<sequence>MKAQKAASIVSEDGDESFDSGFEEYRESAESQAALAQEAISVLEVQVANDAAELKKLRAALKKRDDQVKALTTKLEARSLPSTLPALKEEIYQDLTGLVISSVQREEDETILSCLQTGRNGTLHYKLAWPKDAREQITFTPHLDEERDAQLLEVLPDYLSEQIMFAQDQASLFAYRLWTAIQKKV</sequence>
<evidence type="ECO:0000313" key="5">
    <source>
        <dbReference type="Proteomes" id="UP000013776"/>
    </source>
</evidence>
<dbReference type="GO" id="GO:0072686">
    <property type="term" value="C:mitotic spindle"/>
    <property type="evidence" value="ECO:0007669"/>
    <property type="project" value="TreeGrafter"/>
</dbReference>
<feature type="coiled-coil region" evidence="1">
    <location>
        <begin position="26"/>
        <end position="74"/>
    </location>
</feature>
<evidence type="ECO:0000256" key="2">
    <source>
        <dbReference type="SAM" id="MobiDB-lite"/>
    </source>
</evidence>
<dbReference type="CDD" id="cd23787">
    <property type="entry name" value="RWD_CSM1"/>
    <property type="match status" value="1"/>
</dbReference>
<accession>R4X7B9</accession>
<name>R4X7B9_TAPDE</name>
<evidence type="ECO:0000259" key="3">
    <source>
        <dbReference type="Pfam" id="PF12539"/>
    </source>
</evidence>
<dbReference type="GO" id="GO:0033551">
    <property type="term" value="C:monopolin complex"/>
    <property type="evidence" value="ECO:0007669"/>
    <property type="project" value="InterPro"/>
</dbReference>
<dbReference type="GO" id="GO:0005730">
    <property type="term" value="C:nucleolus"/>
    <property type="evidence" value="ECO:0007669"/>
    <property type="project" value="TreeGrafter"/>
</dbReference>
<feature type="domain" description="Monopolin complex subunit Csm1/Pcs1 C-terminal" evidence="3">
    <location>
        <begin position="87"/>
        <end position="167"/>
    </location>
</feature>
<dbReference type="EMBL" id="CAHR02000020">
    <property type="protein sequence ID" value="CCG80973.1"/>
    <property type="molecule type" value="Genomic_DNA"/>
</dbReference>
<protein>
    <submittedName>
        <fullName evidence="4">Chromosome segregation protein</fullName>
    </submittedName>
</protein>
<dbReference type="Pfam" id="PF12539">
    <property type="entry name" value="Csm1"/>
    <property type="match status" value="1"/>
</dbReference>
<keyword evidence="5" id="KW-1185">Reference proteome</keyword>